<organism evidence="4 5">
    <name type="scientific">Candida albicans (strain SC5314 / ATCC MYA-2876)</name>
    <name type="common">Yeast</name>
    <dbReference type="NCBI Taxonomy" id="237561"/>
    <lineage>
        <taxon>Eukaryota</taxon>
        <taxon>Fungi</taxon>
        <taxon>Dikarya</taxon>
        <taxon>Ascomycota</taxon>
        <taxon>Saccharomycotina</taxon>
        <taxon>Pichiomycetes</taxon>
        <taxon>Debaryomycetaceae</taxon>
        <taxon>Candida/Lodderomyces clade</taxon>
        <taxon>Candida</taxon>
    </lineage>
</organism>
<sequence>MALQYSPAKSSKVSKRPSSKSPIMSFQKDVRKILLPSTKVYKDAVSNQKLQSPTTLEDNKLTVKDYKVRLDYQQFSGKDIMVAIDTILNNKWAESTQLHNRYPTKQGTMEERIFGLRVLSNASKTDILKFRRNFPMGLVTTTQLYSIFLNESNTFVDKSLESHIRSGKLKKIVISNAAPIISRSVNKFQSGKVTYGFENVELVVKSDSYFSVISGMRDSLEEEELKNNQLSGALQSKKQSSISSLDKFMKYLKEHPTALYISYSADNGGFTAEEITYLVNSGFVTLASNHLIEIEINVYSISYPGCGAYLKLVNSGRSWLVKVLGKNKHKELLEDQIISKWEGVNATGESKMNNFRSPFYGYDLNWVLADALGAGVVEVFNTPVGRGWRLTGKI</sequence>
<evidence type="ECO:0000313" key="3">
    <source>
        <dbReference type="CGD" id="CAL0000188626"/>
    </source>
</evidence>
<dbReference type="GO" id="GO:0046579">
    <property type="term" value="P:positive regulation of Ras protein signal transduction"/>
    <property type="evidence" value="ECO:0000318"/>
    <property type="project" value="GO_Central"/>
</dbReference>
<dbReference type="Proteomes" id="UP000000559">
    <property type="component" value="Chromosome 2"/>
</dbReference>
<dbReference type="AlphaFoldDB" id="A0A1D8PHZ0"/>
<dbReference type="InterPro" id="IPR018865">
    <property type="entry name" value="STK19-like"/>
</dbReference>
<dbReference type="GeneID" id="3643497"/>
<dbReference type="Pfam" id="PF10494">
    <property type="entry name" value="Stk19"/>
    <property type="match status" value="1"/>
</dbReference>
<feature type="region of interest" description="Disordered" evidence="2">
    <location>
        <begin position="1"/>
        <end position="23"/>
    </location>
</feature>
<protein>
    <submittedName>
        <fullName evidence="4">Uncharacterized protein</fullName>
    </submittedName>
</protein>
<dbReference type="RefSeq" id="XP_714848.2">
    <property type="nucleotide sequence ID" value="XM_709755.2"/>
</dbReference>
<evidence type="ECO:0000256" key="1">
    <source>
        <dbReference type="ARBA" id="ARBA00093458"/>
    </source>
</evidence>
<feature type="compositionally biased region" description="Low complexity" evidence="2">
    <location>
        <begin position="1"/>
        <end position="11"/>
    </location>
</feature>
<evidence type="ECO:0000256" key="2">
    <source>
        <dbReference type="SAM" id="MobiDB-lite"/>
    </source>
</evidence>
<dbReference type="KEGG" id="cal:CAALFM_C207020CA"/>
<dbReference type="VEuPathDB" id="FungiDB:C2_07020C_A"/>
<dbReference type="PANTHER" id="PTHR15243:SF0">
    <property type="entry name" value="SERINE_THREONINE-PROTEIN KINASE 19"/>
    <property type="match status" value="1"/>
</dbReference>
<dbReference type="eggNOG" id="ENOG502S7IU">
    <property type="taxonomic scope" value="Eukaryota"/>
</dbReference>
<dbReference type="CGD" id="CAL0000188626">
    <property type="gene designation" value="orf19.9798"/>
</dbReference>
<dbReference type="PANTHER" id="PTHR15243">
    <property type="entry name" value="SERINE/THREONINE-PROTEIN KINASE 19"/>
    <property type="match status" value="1"/>
</dbReference>
<evidence type="ECO:0000313" key="4">
    <source>
        <dbReference type="EMBL" id="AOW27702.1"/>
    </source>
</evidence>
<dbReference type="InParanoid" id="A0A1D8PHZ0"/>
<name>A0A1D8PHZ0_CANAL</name>
<comment type="similarity">
    <text evidence="1">Belongs to the STK19 family.</text>
</comment>
<accession>A0A1D8PHZ0</accession>
<proteinExistence type="inferred from homology"/>
<reference evidence="4 5" key="3">
    <citation type="journal article" date="2013" name="Genome Biol.">
        <title>Assembly of a phased diploid Candida albicans genome facilitates allele-specific measurements and provides a simple model for repeat and indel structure.</title>
        <authorList>
            <person name="Muzzey D."/>
            <person name="Schwartz K."/>
            <person name="Weissman J.S."/>
            <person name="Sherlock G."/>
        </authorList>
    </citation>
    <scope>NUCLEOTIDE SEQUENCE [LARGE SCALE GENOMIC DNA]</scope>
    <source>
        <strain evidence="5">SC5314 / ATCC MYA-2876</strain>
    </source>
</reference>
<evidence type="ECO:0000313" key="5">
    <source>
        <dbReference type="Proteomes" id="UP000000559"/>
    </source>
</evidence>
<keyword evidence="5" id="KW-1185">Reference proteome</keyword>
<reference evidence="4 5" key="2">
    <citation type="journal article" date="2007" name="Genome Biol.">
        <title>Assembly of the Candida albicans genome into sixteen supercontigs aligned on the eight chromosomes.</title>
        <authorList>
            <person name="van het Hoog M."/>
            <person name="Rast T.J."/>
            <person name="Martchenko M."/>
            <person name="Grindle S."/>
            <person name="Dignard D."/>
            <person name="Hogues H."/>
            <person name="Cuomo C."/>
            <person name="Berriman M."/>
            <person name="Scherer S."/>
            <person name="Magee B.B."/>
            <person name="Whiteway M."/>
            <person name="Chibana H."/>
            <person name="Nantel A."/>
            <person name="Magee P.T."/>
        </authorList>
    </citation>
    <scope>GENOME REANNOTATION</scope>
    <source>
        <strain evidence="5">SC5314 / ATCC MYA-2876</strain>
    </source>
</reference>
<dbReference type="OrthoDB" id="3980126at2759"/>
<gene>
    <name evidence="4" type="ordered locus">CAALFM_C207020CA</name>
    <name evidence="3" type="ordered locus">orf19.9798</name>
</gene>
<reference evidence="4 5" key="1">
    <citation type="journal article" date="2004" name="Proc. Natl. Acad. Sci. U.S.A.">
        <title>The diploid genome sequence of Candida albicans.</title>
        <authorList>
            <person name="Jones T."/>
            <person name="Federspiel N.A."/>
            <person name="Chibana H."/>
            <person name="Dungan J."/>
            <person name="Kalman S."/>
            <person name="Magee B.B."/>
            <person name="Newport G."/>
            <person name="Thorstenson Y.R."/>
            <person name="Agabian N."/>
            <person name="Magee P.T."/>
            <person name="Davis R.W."/>
            <person name="Scherer S."/>
        </authorList>
    </citation>
    <scope>NUCLEOTIDE SEQUENCE [LARGE SCALE GENOMIC DNA]</scope>
    <source>
        <strain evidence="5">SC5314 / ATCC MYA-2876</strain>
    </source>
</reference>
<dbReference type="EMBL" id="CP017624">
    <property type="protein sequence ID" value="AOW27702.1"/>
    <property type="molecule type" value="Genomic_DNA"/>
</dbReference>